<evidence type="ECO:0000313" key="8">
    <source>
        <dbReference type="EMBL" id="WXB76006.1"/>
    </source>
</evidence>
<dbReference type="SUPFAM" id="SSF47203">
    <property type="entry name" value="Acyl-CoA dehydrogenase C-terminal domain-like"/>
    <property type="match status" value="1"/>
</dbReference>
<protein>
    <submittedName>
        <fullName evidence="8">Acyl-CoA dehydrogenase family protein</fullName>
        <ecNumber evidence="8">1.-.-.-</ecNumber>
    </submittedName>
</protein>
<sequence>MSATDERSLVAPDPEIVELLTDFFAREVTPEVVDAAERAGALPRELWERAEAVEIPWIGIAEEHGGVGGTSADAVAMLQLAGHRATPLPLLEHHVAVTLLGRAGVEPVAGPLTLAGASTHEPVPQVVDGVLSGEIQAVPWAGEAAGVVVLTTDQTGRDVVVLVRREDYTVAAATDMAGIPGPRVRVDSPSGIVGELVGGAAPLRRHAEVMRSAVLAGLTQRLYDITARYVSERRQFGKPVGSFQSVQVHVVGLAQAAAMSTLGVERAAGAVALGAGEFEVDAMTVVVEQNAARAAAAAHQAHGAIGMTREYPLQQVTRRVHSMLQVWAPSCDVQARVGRMVLASPSLSELVARHPEEGLPST</sequence>
<evidence type="ECO:0000256" key="1">
    <source>
        <dbReference type="ARBA" id="ARBA00001974"/>
    </source>
</evidence>
<evidence type="ECO:0000256" key="3">
    <source>
        <dbReference type="ARBA" id="ARBA00022630"/>
    </source>
</evidence>
<reference evidence="8 9" key="1">
    <citation type="submission" date="2024-02" db="EMBL/GenBank/DDBJ databases">
        <title>Janibacter sp. nov., isolated from gut of marine sandworm.</title>
        <authorList>
            <person name="Kim B."/>
            <person name="Jun M.O."/>
            <person name="Shin N.-R."/>
        </authorList>
    </citation>
    <scope>NUCLEOTIDE SEQUENCE [LARGE SCALE GENOMIC DNA]</scope>
    <source>
        <strain evidence="8 9">A1S7</strain>
    </source>
</reference>
<evidence type="ECO:0000313" key="9">
    <source>
        <dbReference type="Proteomes" id="UP001382727"/>
    </source>
</evidence>
<proteinExistence type="inferred from homology"/>
<dbReference type="PANTHER" id="PTHR43884">
    <property type="entry name" value="ACYL-COA DEHYDROGENASE"/>
    <property type="match status" value="1"/>
</dbReference>
<dbReference type="InterPro" id="IPR009100">
    <property type="entry name" value="AcylCoA_DH/oxidase_NM_dom_sf"/>
</dbReference>
<accession>A0ABZ2MG26</accession>
<name>A0ABZ2MG26_9MICO</name>
<dbReference type="InterPro" id="IPR013786">
    <property type="entry name" value="AcylCoA_DH/ox_N"/>
</dbReference>
<feature type="domain" description="Acyl-CoA dehydrogenase/oxidase N-terminal" evidence="7">
    <location>
        <begin position="16"/>
        <end position="87"/>
    </location>
</feature>
<dbReference type="EC" id="1.-.-.-" evidence="8"/>
<evidence type="ECO:0000256" key="2">
    <source>
        <dbReference type="ARBA" id="ARBA00009347"/>
    </source>
</evidence>
<comment type="cofactor">
    <cofactor evidence="1">
        <name>FAD</name>
        <dbReference type="ChEBI" id="CHEBI:57692"/>
    </cofactor>
</comment>
<dbReference type="Pfam" id="PF02771">
    <property type="entry name" value="Acyl-CoA_dh_N"/>
    <property type="match status" value="1"/>
</dbReference>
<gene>
    <name evidence="8" type="ORF">V1351_13840</name>
</gene>
<dbReference type="Pfam" id="PF00441">
    <property type="entry name" value="Acyl-CoA_dh_1"/>
    <property type="match status" value="1"/>
</dbReference>
<evidence type="ECO:0000256" key="5">
    <source>
        <dbReference type="ARBA" id="ARBA00023002"/>
    </source>
</evidence>
<dbReference type="Gene3D" id="1.10.540.10">
    <property type="entry name" value="Acyl-CoA dehydrogenase/oxidase, N-terminal domain"/>
    <property type="match status" value="1"/>
</dbReference>
<evidence type="ECO:0000259" key="7">
    <source>
        <dbReference type="Pfam" id="PF02771"/>
    </source>
</evidence>
<keyword evidence="3" id="KW-0285">Flavoprotein</keyword>
<dbReference type="SUPFAM" id="SSF56645">
    <property type="entry name" value="Acyl-CoA dehydrogenase NM domain-like"/>
    <property type="match status" value="1"/>
</dbReference>
<evidence type="ECO:0000256" key="4">
    <source>
        <dbReference type="ARBA" id="ARBA00022827"/>
    </source>
</evidence>
<dbReference type="InterPro" id="IPR037069">
    <property type="entry name" value="AcylCoA_DH/ox_N_sf"/>
</dbReference>
<dbReference type="InterPro" id="IPR036250">
    <property type="entry name" value="AcylCo_DH-like_C"/>
</dbReference>
<keyword evidence="9" id="KW-1185">Reference proteome</keyword>
<dbReference type="PANTHER" id="PTHR43884:SF20">
    <property type="entry name" value="ACYL-COA DEHYDROGENASE FADE28"/>
    <property type="match status" value="1"/>
</dbReference>
<dbReference type="GO" id="GO:0016491">
    <property type="term" value="F:oxidoreductase activity"/>
    <property type="evidence" value="ECO:0007669"/>
    <property type="project" value="UniProtKB-KW"/>
</dbReference>
<dbReference type="Proteomes" id="UP001382727">
    <property type="component" value="Chromosome"/>
</dbReference>
<dbReference type="Gene3D" id="1.20.140.10">
    <property type="entry name" value="Butyryl-CoA Dehydrogenase, subunit A, domain 3"/>
    <property type="match status" value="1"/>
</dbReference>
<dbReference type="InterPro" id="IPR009075">
    <property type="entry name" value="AcylCo_DH/oxidase_C"/>
</dbReference>
<evidence type="ECO:0000259" key="6">
    <source>
        <dbReference type="Pfam" id="PF00441"/>
    </source>
</evidence>
<dbReference type="EMBL" id="CP144913">
    <property type="protein sequence ID" value="WXB76006.1"/>
    <property type="molecule type" value="Genomic_DNA"/>
</dbReference>
<keyword evidence="4" id="KW-0274">FAD</keyword>
<feature type="domain" description="Acyl-CoA dehydrogenase/oxidase C-terminal" evidence="6">
    <location>
        <begin position="210"/>
        <end position="323"/>
    </location>
</feature>
<keyword evidence="5 8" id="KW-0560">Oxidoreductase</keyword>
<organism evidence="8 9">
    <name type="scientific">Janibacter alittae</name>
    <dbReference type="NCBI Taxonomy" id="3115209"/>
    <lineage>
        <taxon>Bacteria</taxon>
        <taxon>Bacillati</taxon>
        <taxon>Actinomycetota</taxon>
        <taxon>Actinomycetes</taxon>
        <taxon>Micrococcales</taxon>
        <taxon>Intrasporangiaceae</taxon>
        <taxon>Janibacter</taxon>
    </lineage>
</organism>
<comment type="similarity">
    <text evidence="2">Belongs to the acyl-CoA dehydrogenase family.</text>
</comment>
<dbReference type="RefSeq" id="WP_338748775.1">
    <property type="nucleotide sequence ID" value="NZ_CP144913.1"/>
</dbReference>